<comment type="similarity">
    <text evidence="1">Belongs to the protein phosphatase inhibitor 2 family.</text>
</comment>
<reference evidence="3" key="1">
    <citation type="submission" date="2021-02" db="EMBL/GenBank/DDBJ databases">
        <authorList>
            <person name="Nowell W R."/>
        </authorList>
    </citation>
    <scope>NUCLEOTIDE SEQUENCE</scope>
</reference>
<dbReference type="Gene3D" id="6.10.250.1050">
    <property type="match status" value="2"/>
</dbReference>
<dbReference type="EMBL" id="CAJNOO010000470">
    <property type="protein sequence ID" value="CAF0952280.1"/>
    <property type="molecule type" value="Genomic_DNA"/>
</dbReference>
<proteinExistence type="inferred from homology"/>
<organism evidence="3 4">
    <name type="scientific">Rotaria sordida</name>
    <dbReference type="NCBI Taxonomy" id="392033"/>
    <lineage>
        <taxon>Eukaryota</taxon>
        <taxon>Metazoa</taxon>
        <taxon>Spiralia</taxon>
        <taxon>Gnathifera</taxon>
        <taxon>Rotifera</taxon>
        <taxon>Eurotatoria</taxon>
        <taxon>Bdelloidea</taxon>
        <taxon>Philodinida</taxon>
        <taxon>Philodinidae</taxon>
        <taxon>Rotaria</taxon>
    </lineage>
</organism>
<dbReference type="InterPro" id="IPR007062">
    <property type="entry name" value="PPI-2"/>
</dbReference>
<evidence type="ECO:0000256" key="1">
    <source>
        <dbReference type="ARBA" id="ARBA00005472"/>
    </source>
</evidence>
<feature type="compositionally biased region" description="Polar residues" evidence="2">
    <location>
        <begin position="203"/>
        <end position="220"/>
    </location>
</feature>
<evidence type="ECO:0008006" key="5">
    <source>
        <dbReference type="Google" id="ProtNLM"/>
    </source>
</evidence>
<dbReference type="GO" id="GO:0004864">
    <property type="term" value="F:protein phosphatase inhibitor activity"/>
    <property type="evidence" value="ECO:0007669"/>
    <property type="project" value="InterPro"/>
</dbReference>
<protein>
    <recommendedName>
        <fullName evidence="5">Protein phosphatase inhibitor 2</fullName>
    </recommendedName>
</protein>
<dbReference type="PANTHER" id="PTHR12398:SF20">
    <property type="entry name" value="PROTEIN PHOSPHATASE 1 REGULATORY INHIBITOR SUBUNIT 2"/>
    <property type="match status" value="1"/>
</dbReference>
<feature type="region of interest" description="Disordered" evidence="2">
    <location>
        <begin position="238"/>
        <end position="276"/>
    </location>
</feature>
<name>A0A814D4W4_9BILA</name>
<evidence type="ECO:0000256" key="2">
    <source>
        <dbReference type="SAM" id="MobiDB-lite"/>
    </source>
</evidence>
<feature type="compositionally biased region" description="Basic and acidic residues" evidence="2">
    <location>
        <begin position="245"/>
        <end position="276"/>
    </location>
</feature>
<evidence type="ECO:0000313" key="3">
    <source>
        <dbReference type="EMBL" id="CAF0952280.1"/>
    </source>
</evidence>
<evidence type="ECO:0000313" key="4">
    <source>
        <dbReference type="Proteomes" id="UP000663882"/>
    </source>
</evidence>
<dbReference type="Pfam" id="PF04979">
    <property type="entry name" value="IPP-2"/>
    <property type="match status" value="1"/>
</dbReference>
<dbReference type="PANTHER" id="PTHR12398">
    <property type="entry name" value="PROTEIN PHOSPHATASE INHIBITOR"/>
    <property type="match status" value="1"/>
</dbReference>
<dbReference type="OrthoDB" id="551302at2759"/>
<dbReference type="GO" id="GO:0009966">
    <property type="term" value="P:regulation of signal transduction"/>
    <property type="evidence" value="ECO:0007669"/>
    <property type="project" value="InterPro"/>
</dbReference>
<accession>A0A814D4W4</accession>
<sequence length="291" mass="33760">MSSNFNNEIHDPVGNLTRRPVRGILKSSKSMDEGRLENNQQTISTLNDYPTTGMTRSESKSQKIPHFDEMNIIATYHPIDKDYGHMKIEEPKTPYAPNDNIDEDMDIGVNNDETVSPGFDPNTLVQRLNESSIPSSSSSQFNFNRLSRRSFDENALMSPEELEHRKQFEQHRKQHYNEFEVVRLRKREIEAELRALEQEEATGSGSEGKQSGTMPSSNDSIKPILVHHSKDSMVPTNYQQHHHVHVESDHQHDVDERSLTPEERERKKQFELKRKKHYNEFRVAHIGDKDD</sequence>
<dbReference type="Proteomes" id="UP000663882">
    <property type="component" value="Unassembled WGS sequence"/>
</dbReference>
<comment type="caution">
    <text evidence="3">The sequence shown here is derived from an EMBL/GenBank/DDBJ whole genome shotgun (WGS) entry which is preliminary data.</text>
</comment>
<gene>
    <name evidence="3" type="ORF">RFH988_LOCUS11696</name>
</gene>
<dbReference type="AlphaFoldDB" id="A0A814D4W4"/>
<feature type="region of interest" description="Disordered" evidence="2">
    <location>
        <begin position="1"/>
        <end position="22"/>
    </location>
</feature>
<feature type="region of interest" description="Disordered" evidence="2">
    <location>
        <begin position="196"/>
        <end position="222"/>
    </location>
</feature>